<proteinExistence type="predicted"/>
<dbReference type="Gene3D" id="1.10.357.10">
    <property type="entry name" value="Tetracycline Repressor, domain 2"/>
    <property type="match status" value="1"/>
</dbReference>
<dbReference type="InterPro" id="IPR050109">
    <property type="entry name" value="HTH-type_TetR-like_transc_reg"/>
</dbReference>
<dbReference type="Pfam" id="PF00440">
    <property type="entry name" value="TetR_N"/>
    <property type="match status" value="1"/>
</dbReference>
<dbReference type="PROSITE" id="PS50977">
    <property type="entry name" value="HTH_TETR_2"/>
    <property type="match status" value="1"/>
</dbReference>
<evidence type="ECO:0000313" key="5">
    <source>
        <dbReference type="Proteomes" id="UP001375743"/>
    </source>
</evidence>
<evidence type="ECO:0000256" key="2">
    <source>
        <dbReference type="PROSITE-ProRule" id="PRU00335"/>
    </source>
</evidence>
<dbReference type="PANTHER" id="PTHR30055">
    <property type="entry name" value="HTH-TYPE TRANSCRIPTIONAL REGULATOR RUTR"/>
    <property type="match status" value="1"/>
</dbReference>
<evidence type="ECO:0000313" key="4">
    <source>
        <dbReference type="EMBL" id="MEK0084430.1"/>
    </source>
</evidence>
<dbReference type="PROSITE" id="PS01081">
    <property type="entry name" value="HTH_TETR_1"/>
    <property type="match status" value="1"/>
</dbReference>
<keyword evidence="1 2" id="KW-0238">DNA-binding</keyword>
<feature type="DNA-binding region" description="H-T-H motif" evidence="2">
    <location>
        <begin position="32"/>
        <end position="51"/>
    </location>
</feature>
<protein>
    <submittedName>
        <fullName evidence="4">Helix-turn-helix domain-containing protein</fullName>
    </submittedName>
</protein>
<sequence length="234" mass="25308">MTRARLGAEERRKAIVEAAMPLFAQKGFAGTTTREIARAACVSEALLFQHFPSKAALYQAIVARGCEGDPELEKLTLLPPCTATLVHMTRLMLEHFVLGALGDPKEREVQHRLMLNSFLEDGVYARLVCAWVTEQVRPLYEASMAAAAAAGDLRPGADVSPDAFWFAEHVAAMIAYARLPSVPTVPYEGSIEVVIRDALRFILRGLGLTDTAIARHVDPDPAVGGTANNDEAPA</sequence>
<dbReference type="RefSeq" id="WP_418160277.1">
    <property type="nucleotide sequence ID" value="NZ_JBBLZC010000014.1"/>
</dbReference>
<dbReference type="InterPro" id="IPR009057">
    <property type="entry name" value="Homeodomain-like_sf"/>
</dbReference>
<feature type="domain" description="HTH tetR-type" evidence="3">
    <location>
        <begin position="9"/>
        <end position="69"/>
    </location>
</feature>
<dbReference type="PRINTS" id="PR00455">
    <property type="entry name" value="HTHTETR"/>
</dbReference>
<accession>A0ABU8XT88</accession>
<dbReference type="Proteomes" id="UP001375743">
    <property type="component" value="Unassembled WGS sequence"/>
</dbReference>
<comment type="caution">
    <text evidence="4">The sequence shown here is derived from an EMBL/GenBank/DDBJ whole genome shotgun (WGS) entry which is preliminary data.</text>
</comment>
<dbReference type="EMBL" id="JBBLZC010000014">
    <property type="protein sequence ID" value="MEK0084430.1"/>
    <property type="molecule type" value="Genomic_DNA"/>
</dbReference>
<evidence type="ECO:0000256" key="1">
    <source>
        <dbReference type="ARBA" id="ARBA00023125"/>
    </source>
</evidence>
<gene>
    <name evidence="4" type="ORF">U1T56_14830</name>
</gene>
<dbReference type="InterPro" id="IPR001647">
    <property type="entry name" value="HTH_TetR"/>
</dbReference>
<organism evidence="4 5">
    <name type="scientific">Benzoatithermus flavus</name>
    <dbReference type="NCBI Taxonomy" id="3108223"/>
    <lineage>
        <taxon>Bacteria</taxon>
        <taxon>Pseudomonadati</taxon>
        <taxon>Pseudomonadota</taxon>
        <taxon>Alphaproteobacteria</taxon>
        <taxon>Geminicoccales</taxon>
        <taxon>Geminicoccaceae</taxon>
        <taxon>Benzoatithermus</taxon>
    </lineage>
</organism>
<keyword evidence="5" id="KW-1185">Reference proteome</keyword>
<reference evidence="4 5" key="1">
    <citation type="submission" date="2024-01" db="EMBL/GenBank/DDBJ databases">
        <title>Multi-omics insights into the function and evolution of sodium benzoate biodegradation pathways in Benzoatithermus flavus gen. nov., sp. nov. from hot spring.</title>
        <authorList>
            <person name="Hu C.-J."/>
            <person name="Li W.-J."/>
        </authorList>
    </citation>
    <scope>NUCLEOTIDE SEQUENCE [LARGE SCALE GENOMIC DNA]</scope>
    <source>
        <strain evidence="4 5">SYSU G07066</strain>
    </source>
</reference>
<dbReference type="InterPro" id="IPR023772">
    <property type="entry name" value="DNA-bd_HTH_TetR-type_CS"/>
</dbReference>
<dbReference type="SUPFAM" id="SSF46689">
    <property type="entry name" value="Homeodomain-like"/>
    <property type="match status" value="1"/>
</dbReference>
<name>A0ABU8XT88_9PROT</name>
<dbReference type="PANTHER" id="PTHR30055:SF223">
    <property type="entry name" value="HTH-TYPE TRANSCRIPTIONAL REGULATOR UIDR"/>
    <property type="match status" value="1"/>
</dbReference>
<evidence type="ECO:0000259" key="3">
    <source>
        <dbReference type="PROSITE" id="PS50977"/>
    </source>
</evidence>